<evidence type="ECO:0000256" key="4">
    <source>
        <dbReference type="RuleBase" id="RU003684"/>
    </source>
</evidence>
<dbReference type="CDD" id="cd11592">
    <property type="entry name" value="Agmatinase_PAH"/>
    <property type="match status" value="1"/>
</dbReference>
<dbReference type="EMBL" id="ML213518">
    <property type="protein sequence ID" value="TFK48846.1"/>
    <property type="molecule type" value="Genomic_DNA"/>
</dbReference>
<keyword evidence="1" id="KW-0479">Metal-binding</keyword>
<dbReference type="GO" id="GO:0008783">
    <property type="term" value="F:agmatinase activity"/>
    <property type="evidence" value="ECO:0007669"/>
    <property type="project" value="TreeGrafter"/>
</dbReference>
<protein>
    <submittedName>
        <fullName evidence="5">Arginase/deacetylase</fullName>
    </submittedName>
</protein>
<sequence>MSALTCIRVNICVYNHFSGPAQCYVPGYVRCLFHIVPQRLRANKQLFPLSVGLIICYPRNYEKTAHLMVLAFRQWGPMINIGRPVDSQISSEVSLSMSQKWILLPFSICTNLLRVVGHNIQIIVAPPFKTWFPATRPAPNQHTAPIARQSRQCCSSPRLRLSLQLTEGLWFGAWPTLLSRLAANIADTNRKFQGLLVLAAVAVRASQAPYRVSGEESADFERLFSSELLFADTWSRESWNGLVSFARAPPLRCFGADSDEKYDVAVLGAPFDTATSFRPGARFGPNGIRQGARRLGVDRINVPHKIRISDYLSVADCGDVPMTFVDNRVALRQLEYANKELLSHTAARSYNGTSLAKDGKYHPRVLTLGGDHTITLPLLRGVSDIYGPVSVIHFDSHLDTWKPRSIGLTQAQSGPKLPDEEIPGAINHGSYFYWAYKEGLLAPNNSNIHVGIRGALGSWDDYKNDWEVGFHISHAEDIEEVGYQGIVDKIKEVVGDNPVYITLDIDVVDPGMAPATGTPEIGGFTTREIKKILKGLVGLKIVGADIVEVAPAYDTQDEITQIAAANIGWDMLALMAKTPAVV</sequence>
<organism evidence="5 6">
    <name type="scientific">Heliocybe sulcata</name>
    <dbReference type="NCBI Taxonomy" id="5364"/>
    <lineage>
        <taxon>Eukaryota</taxon>
        <taxon>Fungi</taxon>
        <taxon>Dikarya</taxon>
        <taxon>Basidiomycota</taxon>
        <taxon>Agaricomycotina</taxon>
        <taxon>Agaricomycetes</taxon>
        <taxon>Gloeophyllales</taxon>
        <taxon>Gloeophyllaceae</taxon>
        <taxon>Heliocybe</taxon>
    </lineage>
</organism>
<dbReference type="PROSITE" id="PS51409">
    <property type="entry name" value="ARGINASE_2"/>
    <property type="match status" value="1"/>
</dbReference>
<dbReference type="PROSITE" id="PS01053">
    <property type="entry name" value="ARGINASE_1"/>
    <property type="match status" value="1"/>
</dbReference>
<dbReference type="InterPro" id="IPR020855">
    <property type="entry name" value="Ureohydrolase_Mn_BS"/>
</dbReference>
<dbReference type="STRING" id="5364.A0A5C3MXF2"/>
<evidence type="ECO:0000256" key="2">
    <source>
        <dbReference type="ARBA" id="ARBA00022801"/>
    </source>
</evidence>
<dbReference type="PANTHER" id="PTHR11358">
    <property type="entry name" value="ARGINASE/AGMATINASE"/>
    <property type="match status" value="1"/>
</dbReference>
<comment type="similarity">
    <text evidence="3 4">Belongs to the arginase family.</text>
</comment>
<dbReference type="GO" id="GO:0046872">
    <property type="term" value="F:metal ion binding"/>
    <property type="evidence" value="ECO:0007669"/>
    <property type="project" value="UniProtKB-KW"/>
</dbReference>
<name>A0A5C3MXF2_9AGAM</name>
<evidence type="ECO:0000313" key="6">
    <source>
        <dbReference type="Proteomes" id="UP000305948"/>
    </source>
</evidence>
<dbReference type="Gene3D" id="3.40.800.10">
    <property type="entry name" value="Ureohydrolase domain"/>
    <property type="match status" value="1"/>
</dbReference>
<proteinExistence type="inferred from homology"/>
<dbReference type="GO" id="GO:0033389">
    <property type="term" value="P:putrescine biosynthetic process from arginine, via agmatine"/>
    <property type="evidence" value="ECO:0007669"/>
    <property type="project" value="TreeGrafter"/>
</dbReference>
<keyword evidence="2 4" id="KW-0378">Hydrolase</keyword>
<dbReference type="InterPro" id="IPR023696">
    <property type="entry name" value="Ureohydrolase_dom_sf"/>
</dbReference>
<keyword evidence="6" id="KW-1185">Reference proteome</keyword>
<dbReference type="PANTHER" id="PTHR11358:SF30">
    <property type="entry name" value="AGMATINASE 1-RELATED"/>
    <property type="match status" value="1"/>
</dbReference>
<evidence type="ECO:0000313" key="5">
    <source>
        <dbReference type="EMBL" id="TFK48846.1"/>
    </source>
</evidence>
<dbReference type="SUPFAM" id="SSF52768">
    <property type="entry name" value="Arginase/deacetylase"/>
    <property type="match status" value="1"/>
</dbReference>
<evidence type="ECO:0000256" key="1">
    <source>
        <dbReference type="ARBA" id="ARBA00022723"/>
    </source>
</evidence>
<dbReference type="AlphaFoldDB" id="A0A5C3MXF2"/>
<dbReference type="Proteomes" id="UP000305948">
    <property type="component" value="Unassembled WGS sequence"/>
</dbReference>
<evidence type="ECO:0000256" key="3">
    <source>
        <dbReference type="PROSITE-ProRule" id="PRU00742"/>
    </source>
</evidence>
<dbReference type="Pfam" id="PF00491">
    <property type="entry name" value="Arginase"/>
    <property type="match status" value="1"/>
</dbReference>
<dbReference type="PRINTS" id="PR00116">
    <property type="entry name" value="ARGINASE"/>
</dbReference>
<reference evidence="5 6" key="1">
    <citation type="journal article" date="2019" name="Nat. Ecol. Evol.">
        <title>Megaphylogeny resolves global patterns of mushroom evolution.</title>
        <authorList>
            <person name="Varga T."/>
            <person name="Krizsan K."/>
            <person name="Foldi C."/>
            <person name="Dima B."/>
            <person name="Sanchez-Garcia M."/>
            <person name="Sanchez-Ramirez S."/>
            <person name="Szollosi G.J."/>
            <person name="Szarkandi J.G."/>
            <person name="Papp V."/>
            <person name="Albert L."/>
            <person name="Andreopoulos W."/>
            <person name="Angelini C."/>
            <person name="Antonin V."/>
            <person name="Barry K.W."/>
            <person name="Bougher N.L."/>
            <person name="Buchanan P."/>
            <person name="Buyck B."/>
            <person name="Bense V."/>
            <person name="Catcheside P."/>
            <person name="Chovatia M."/>
            <person name="Cooper J."/>
            <person name="Damon W."/>
            <person name="Desjardin D."/>
            <person name="Finy P."/>
            <person name="Geml J."/>
            <person name="Haridas S."/>
            <person name="Hughes K."/>
            <person name="Justo A."/>
            <person name="Karasinski D."/>
            <person name="Kautmanova I."/>
            <person name="Kiss B."/>
            <person name="Kocsube S."/>
            <person name="Kotiranta H."/>
            <person name="LaButti K.M."/>
            <person name="Lechner B.E."/>
            <person name="Liimatainen K."/>
            <person name="Lipzen A."/>
            <person name="Lukacs Z."/>
            <person name="Mihaltcheva S."/>
            <person name="Morgado L.N."/>
            <person name="Niskanen T."/>
            <person name="Noordeloos M.E."/>
            <person name="Ohm R.A."/>
            <person name="Ortiz-Santana B."/>
            <person name="Ovrebo C."/>
            <person name="Racz N."/>
            <person name="Riley R."/>
            <person name="Savchenko A."/>
            <person name="Shiryaev A."/>
            <person name="Soop K."/>
            <person name="Spirin V."/>
            <person name="Szebenyi C."/>
            <person name="Tomsovsky M."/>
            <person name="Tulloss R.E."/>
            <person name="Uehling J."/>
            <person name="Grigoriev I.V."/>
            <person name="Vagvolgyi C."/>
            <person name="Papp T."/>
            <person name="Martin F.M."/>
            <person name="Miettinen O."/>
            <person name="Hibbett D.S."/>
            <person name="Nagy L.G."/>
        </authorList>
    </citation>
    <scope>NUCLEOTIDE SEQUENCE [LARGE SCALE GENOMIC DNA]</scope>
    <source>
        <strain evidence="5 6">OMC1185</strain>
    </source>
</reference>
<dbReference type="OrthoDB" id="288726at2759"/>
<accession>A0A5C3MXF2</accession>
<gene>
    <name evidence="5" type="ORF">OE88DRAFT_1646936</name>
</gene>
<dbReference type="InterPro" id="IPR006035">
    <property type="entry name" value="Ureohydrolase"/>
</dbReference>